<feature type="transmembrane region" description="Helical" evidence="5">
    <location>
        <begin position="239"/>
        <end position="256"/>
    </location>
</feature>
<keyword evidence="4 5" id="KW-0472">Membrane</keyword>
<dbReference type="GO" id="GO:0016874">
    <property type="term" value="F:ligase activity"/>
    <property type="evidence" value="ECO:0007669"/>
    <property type="project" value="UniProtKB-KW"/>
</dbReference>
<feature type="transmembrane region" description="Helical" evidence="5">
    <location>
        <begin position="192"/>
        <end position="210"/>
    </location>
</feature>
<evidence type="ECO:0000256" key="5">
    <source>
        <dbReference type="SAM" id="Phobius"/>
    </source>
</evidence>
<feature type="transmembrane region" description="Helical" evidence="5">
    <location>
        <begin position="349"/>
        <end position="367"/>
    </location>
</feature>
<feature type="transmembrane region" description="Helical" evidence="5">
    <location>
        <begin position="168"/>
        <end position="185"/>
    </location>
</feature>
<feature type="domain" description="O-antigen ligase-related" evidence="6">
    <location>
        <begin position="207"/>
        <end position="356"/>
    </location>
</feature>
<keyword evidence="2 5" id="KW-0812">Transmembrane</keyword>
<comment type="caution">
    <text evidence="7">The sequence shown here is derived from an EMBL/GenBank/DDBJ whole genome shotgun (WGS) entry which is preliminary data.</text>
</comment>
<dbReference type="EMBL" id="JBHSPP010000012">
    <property type="protein sequence ID" value="MFC5706635.1"/>
    <property type="molecule type" value="Genomic_DNA"/>
</dbReference>
<evidence type="ECO:0000256" key="3">
    <source>
        <dbReference type="ARBA" id="ARBA00022989"/>
    </source>
</evidence>
<name>A0ABW0YFY2_9GAMM</name>
<reference evidence="8" key="1">
    <citation type="journal article" date="2019" name="Int. J. Syst. Evol. Microbiol.">
        <title>The Global Catalogue of Microorganisms (GCM) 10K type strain sequencing project: providing services to taxonomists for standard genome sequencing and annotation.</title>
        <authorList>
            <consortium name="The Broad Institute Genomics Platform"/>
            <consortium name="The Broad Institute Genome Sequencing Center for Infectious Disease"/>
            <person name="Wu L."/>
            <person name="Ma J."/>
        </authorList>
    </citation>
    <scope>NUCLEOTIDE SEQUENCE [LARGE SCALE GENOMIC DNA]</scope>
    <source>
        <strain evidence="8">KCTC 15012</strain>
    </source>
</reference>
<feature type="transmembrane region" description="Helical" evidence="5">
    <location>
        <begin position="379"/>
        <end position="403"/>
    </location>
</feature>
<feature type="transmembrane region" description="Helical" evidence="5">
    <location>
        <begin position="108"/>
        <end position="124"/>
    </location>
</feature>
<evidence type="ECO:0000256" key="4">
    <source>
        <dbReference type="ARBA" id="ARBA00023136"/>
    </source>
</evidence>
<dbReference type="PANTHER" id="PTHR37422:SF17">
    <property type="entry name" value="O-ANTIGEN LIGASE"/>
    <property type="match status" value="1"/>
</dbReference>
<evidence type="ECO:0000256" key="1">
    <source>
        <dbReference type="ARBA" id="ARBA00004141"/>
    </source>
</evidence>
<protein>
    <submittedName>
        <fullName evidence="7">O-antigen ligase family protein</fullName>
    </submittedName>
</protein>
<feature type="transmembrane region" description="Helical" evidence="5">
    <location>
        <begin position="51"/>
        <end position="67"/>
    </location>
</feature>
<evidence type="ECO:0000256" key="2">
    <source>
        <dbReference type="ARBA" id="ARBA00022692"/>
    </source>
</evidence>
<accession>A0ABW0YFY2</accession>
<sequence>MVEKNMPLKIDPSVNQSSFWPRNDRVLSLLVQLSAFLFGALALAVPSGYSYGPGLLLLASLFFIGMKRSTWGLGREFKLIGLGLLLYFIVMALSVWLDGGKISEIDRASRAVMAVVMIPLLASTPVRLPSLLSGCGVGALLAFGIAIYDKFVLGYARAFDDVMPIQSGNIAMSLGLFCLCGLLWAQKKRNFLFSFFMVLGTCAGMGASFLSGTRGGWVLLPIILFTIVMLFKESLYRKSTLAMVVSVLLCGAFFVVQPQSGVEARIELAQNDISQYIDKTNLNTSLGVRLQLWQSAWQSFTEKPLFGWGNHGVRESQKAQLVRGEISQFIYDFNSHAHNQFLDEMAKRGIVGLGMLLLMMLIPLFLVKKRLYQPHNDDVHCGAALVIVTIFSSIDYCLSQAFFGHNSGITFFVSSLVIAVSIVFNKNQSE</sequence>
<feature type="transmembrane region" description="Helical" evidence="5">
    <location>
        <begin position="131"/>
        <end position="148"/>
    </location>
</feature>
<dbReference type="InterPro" id="IPR051533">
    <property type="entry name" value="WaaL-like"/>
</dbReference>
<comment type="subcellular location">
    <subcellularLocation>
        <location evidence="1">Membrane</location>
        <topology evidence="1">Multi-pass membrane protein</topology>
    </subcellularLocation>
</comment>
<keyword evidence="8" id="KW-1185">Reference proteome</keyword>
<evidence type="ECO:0000259" key="6">
    <source>
        <dbReference type="Pfam" id="PF04932"/>
    </source>
</evidence>
<dbReference type="PANTHER" id="PTHR37422">
    <property type="entry name" value="TEICHURONIC ACID BIOSYNTHESIS PROTEIN TUAE"/>
    <property type="match status" value="1"/>
</dbReference>
<feature type="transmembrane region" description="Helical" evidence="5">
    <location>
        <begin position="409"/>
        <end position="425"/>
    </location>
</feature>
<organism evidence="7 8">
    <name type="scientific">Aeromonas eucrenophila</name>
    <dbReference type="NCBI Taxonomy" id="649"/>
    <lineage>
        <taxon>Bacteria</taxon>
        <taxon>Pseudomonadati</taxon>
        <taxon>Pseudomonadota</taxon>
        <taxon>Gammaproteobacteria</taxon>
        <taxon>Aeromonadales</taxon>
        <taxon>Aeromonadaceae</taxon>
        <taxon>Aeromonas</taxon>
    </lineage>
</organism>
<evidence type="ECO:0000313" key="8">
    <source>
        <dbReference type="Proteomes" id="UP001596132"/>
    </source>
</evidence>
<dbReference type="Pfam" id="PF04932">
    <property type="entry name" value="Wzy_C"/>
    <property type="match status" value="1"/>
</dbReference>
<proteinExistence type="predicted"/>
<gene>
    <name evidence="7" type="ORF">ACFPVW_11320</name>
</gene>
<evidence type="ECO:0000313" key="7">
    <source>
        <dbReference type="EMBL" id="MFC5706635.1"/>
    </source>
</evidence>
<feature type="transmembrane region" description="Helical" evidence="5">
    <location>
        <begin position="216"/>
        <end position="232"/>
    </location>
</feature>
<keyword evidence="3 5" id="KW-1133">Transmembrane helix</keyword>
<feature type="transmembrane region" description="Helical" evidence="5">
    <location>
        <begin position="79"/>
        <end position="96"/>
    </location>
</feature>
<dbReference type="RefSeq" id="WP_231553593.1">
    <property type="nucleotide sequence ID" value="NZ_CDDF01000004.1"/>
</dbReference>
<keyword evidence="7" id="KW-0436">Ligase</keyword>
<dbReference type="InterPro" id="IPR007016">
    <property type="entry name" value="O-antigen_ligase-rel_domated"/>
</dbReference>
<feature type="transmembrane region" description="Helical" evidence="5">
    <location>
        <begin position="26"/>
        <end position="45"/>
    </location>
</feature>
<dbReference type="Proteomes" id="UP001596132">
    <property type="component" value="Unassembled WGS sequence"/>
</dbReference>